<dbReference type="GO" id="GO:0016998">
    <property type="term" value="P:cell wall macromolecule catabolic process"/>
    <property type="evidence" value="ECO:0007669"/>
    <property type="project" value="InterPro"/>
</dbReference>
<sequence length="249" mass="27951">MPTDNRKQSESSYSDDHADEFDSEESTSSEDNLGVPVRNVVTQAFFNSIIRKAPPNCKGKRFYTRAAFLTATRSYPRFGQLKPDPAAKREIAAFFAHVTHETGFSVLCAENACMHAALCYTEEIKKSRYCDPKAKQWPCAPGRQYYGRGPLQLTWNYNYGPCGRANRFDGLKNPDIVARNRVVAWKAALWFWMKNVRPVVGRGFGPTIRAINGALECNGKNPAAVKARVDFYRAYCKRFGVAPGPNLTC</sequence>
<evidence type="ECO:0000256" key="2">
    <source>
        <dbReference type="ARBA" id="ARBA00022669"/>
    </source>
</evidence>
<dbReference type="PROSITE" id="PS00773">
    <property type="entry name" value="CHITINASE_19_1"/>
    <property type="match status" value="1"/>
</dbReference>
<protein>
    <recommendedName>
        <fullName evidence="8">Glycoside hydrolase family 19 catalytic domain-containing protein</fullName>
    </recommendedName>
</protein>
<evidence type="ECO:0000256" key="4">
    <source>
        <dbReference type="ARBA" id="ARBA00023157"/>
    </source>
</evidence>
<evidence type="ECO:0000256" key="5">
    <source>
        <dbReference type="PIRSR" id="PIRSR001060-1"/>
    </source>
</evidence>
<dbReference type="GO" id="GO:0005975">
    <property type="term" value="P:carbohydrate metabolic process"/>
    <property type="evidence" value="ECO:0007669"/>
    <property type="project" value="InterPro"/>
</dbReference>
<comment type="caution">
    <text evidence="9">The sequence shown here is derived from an EMBL/GenBank/DDBJ whole genome shotgun (WGS) entry which is preliminary data.</text>
</comment>
<evidence type="ECO:0000259" key="8">
    <source>
        <dbReference type="PROSITE" id="PS00773"/>
    </source>
</evidence>
<evidence type="ECO:0000256" key="3">
    <source>
        <dbReference type="ARBA" id="ARBA00022821"/>
    </source>
</evidence>
<dbReference type="InterPro" id="IPR016283">
    <property type="entry name" value="Glyco_hydro_19"/>
</dbReference>
<feature type="disulfide bond" evidence="6">
    <location>
        <begin position="130"/>
        <end position="139"/>
    </location>
</feature>
<dbReference type="SUPFAM" id="SSF53955">
    <property type="entry name" value="Lysozyme-like"/>
    <property type="match status" value="1"/>
</dbReference>
<proteinExistence type="inferred from homology"/>
<dbReference type="PANTHER" id="PTHR22595">
    <property type="entry name" value="CHITINASE-RELATED"/>
    <property type="match status" value="1"/>
</dbReference>
<keyword evidence="3" id="KW-0611">Plant defense</keyword>
<keyword evidence="10" id="KW-1185">Reference proteome</keyword>
<dbReference type="Gene3D" id="1.10.530.10">
    <property type="match status" value="1"/>
</dbReference>
<dbReference type="PANTHER" id="PTHR22595:SF194">
    <property type="entry name" value="CHITINASE FAMILY PROTEIN"/>
    <property type="match status" value="1"/>
</dbReference>
<dbReference type="EMBL" id="CAMGYJ010000009">
    <property type="protein sequence ID" value="CAI0471869.1"/>
    <property type="molecule type" value="Genomic_DNA"/>
</dbReference>
<dbReference type="GO" id="GO:0004568">
    <property type="term" value="F:chitinase activity"/>
    <property type="evidence" value="ECO:0007669"/>
    <property type="project" value="InterPro"/>
</dbReference>
<reference evidence="9" key="1">
    <citation type="submission" date="2022-08" db="EMBL/GenBank/DDBJ databases">
        <authorList>
            <person name="Gutierrez-Valencia J."/>
        </authorList>
    </citation>
    <scope>NUCLEOTIDE SEQUENCE</scope>
</reference>
<evidence type="ECO:0000256" key="7">
    <source>
        <dbReference type="SAM" id="MobiDB-lite"/>
    </source>
</evidence>
<evidence type="ECO:0000256" key="1">
    <source>
        <dbReference type="ARBA" id="ARBA00009373"/>
    </source>
</evidence>
<dbReference type="GO" id="GO:0006952">
    <property type="term" value="P:defense response"/>
    <property type="evidence" value="ECO:0007669"/>
    <property type="project" value="UniProtKB-KW"/>
</dbReference>
<evidence type="ECO:0000313" key="9">
    <source>
        <dbReference type="EMBL" id="CAI0471869.1"/>
    </source>
</evidence>
<feature type="active site" description="Proton donor" evidence="5">
    <location>
        <position position="101"/>
    </location>
</feature>
<evidence type="ECO:0000256" key="6">
    <source>
        <dbReference type="PIRSR" id="PIRSR001060-2"/>
    </source>
</evidence>
<feature type="region of interest" description="Disordered" evidence="7">
    <location>
        <begin position="1"/>
        <end position="34"/>
    </location>
</feature>
<feature type="compositionally biased region" description="Acidic residues" evidence="7">
    <location>
        <begin position="17"/>
        <end position="28"/>
    </location>
</feature>
<accession>A0AAV0PLF7</accession>
<evidence type="ECO:0000313" key="10">
    <source>
        <dbReference type="Proteomes" id="UP001154282"/>
    </source>
</evidence>
<dbReference type="InterPro" id="IPR023346">
    <property type="entry name" value="Lysozyme-like_dom_sf"/>
</dbReference>
<gene>
    <name evidence="9" type="ORF">LITE_LOCUS39059</name>
</gene>
<dbReference type="GO" id="GO:0006032">
    <property type="term" value="P:chitin catabolic process"/>
    <property type="evidence" value="ECO:0007669"/>
    <property type="project" value="InterPro"/>
</dbReference>
<dbReference type="InterPro" id="IPR000726">
    <property type="entry name" value="Glyco_hydro_19_cat"/>
</dbReference>
<comment type="similarity">
    <text evidence="1">Belongs to the glycosyl hydrolase 19 family. Chitinase class I subfamily.</text>
</comment>
<keyword evidence="2" id="KW-0147">Chitin-binding</keyword>
<feature type="domain" description="Glycoside hydrolase family 19 catalytic" evidence="8">
    <location>
        <begin position="57"/>
        <end position="79"/>
    </location>
</feature>
<feature type="disulfide bond" evidence="6">
    <location>
        <begin position="217"/>
        <end position="249"/>
    </location>
</feature>
<name>A0AAV0PLF7_9ROSI</name>
<feature type="disulfide bond" evidence="6">
    <location>
        <begin position="57"/>
        <end position="119"/>
    </location>
</feature>
<dbReference type="CDD" id="cd00325">
    <property type="entry name" value="chitinase_GH19"/>
    <property type="match status" value="1"/>
</dbReference>
<dbReference type="Proteomes" id="UP001154282">
    <property type="component" value="Unassembled WGS sequence"/>
</dbReference>
<dbReference type="AlphaFoldDB" id="A0AAV0PLF7"/>
<dbReference type="Pfam" id="PF00182">
    <property type="entry name" value="Glyco_hydro_19"/>
    <property type="match status" value="2"/>
</dbReference>
<organism evidence="9 10">
    <name type="scientific">Linum tenue</name>
    <dbReference type="NCBI Taxonomy" id="586396"/>
    <lineage>
        <taxon>Eukaryota</taxon>
        <taxon>Viridiplantae</taxon>
        <taxon>Streptophyta</taxon>
        <taxon>Embryophyta</taxon>
        <taxon>Tracheophyta</taxon>
        <taxon>Spermatophyta</taxon>
        <taxon>Magnoliopsida</taxon>
        <taxon>eudicotyledons</taxon>
        <taxon>Gunneridae</taxon>
        <taxon>Pentapetalae</taxon>
        <taxon>rosids</taxon>
        <taxon>fabids</taxon>
        <taxon>Malpighiales</taxon>
        <taxon>Linaceae</taxon>
        <taxon>Linum</taxon>
    </lineage>
</organism>
<dbReference type="FunFam" id="3.30.20.10:FF:000001">
    <property type="entry name" value="Endochitinase (Chitinase)"/>
    <property type="match status" value="1"/>
</dbReference>
<keyword evidence="4 6" id="KW-1015">Disulfide bond</keyword>
<dbReference type="Gene3D" id="3.30.20.10">
    <property type="entry name" value="Endochitinase, domain 2"/>
    <property type="match status" value="1"/>
</dbReference>
<dbReference type="PIRSF" id="PIRSF001060">
    <property type="entry name" value="Endochitinase"/>
    <property type="match status" value="1"/>
</dbReference>
<dbReference type="GO" id="GO:0008061">
    <property type="term" value="F:chitin binding"/>
    <property type="evidence" value="ECO:0007669"/>
    <property type="project" value="UniProtKB-KW"/>
</dbReference>